<dbReference type="Pfam" id="PF03398">
    <property type="entry name" value="Ist1"/>
    <property type="match status" value="1"/>
</dbReference>
<dbReference type="GO" id="GO:0032511">
    <property type="term" value="P:late endosome to vacuole transport via multivesicular body sorting pathway"/>
    <property type="evidence" value="ECO:0007669"/>
    <property type="project" value="EnsemblFungi"/>
</dbReference>
<name>G8ZQL6_TORDE</name>
<dbReference type="KEGG" id="tdl:TDEL_0C06140"/>
<dbReference type="EMBL" id="HE616744">
    <property type="protein sequence ID" value="CCE91503.1"/>
    <property type="molecule type" value="Genomic_DNA"/>
</dbReference>
<evidence type="ECO:0000256" key="1">
    <source>
        <dbReference type="ARBA" id="ARBA00005536"/>
    </source>
</evidence>
<proteinExistence type="inferred from homology"/>
<dbReference type="Gene3D" id="1.20.1260.60">
    <property type="entry name" value="Vacuolar protein sorting-associated protein Ist1"/>
    <property type="match status" value="1"/>
</dbReference>
<dbReference type="RefSeq" id="XP_003680714.1">
    <property type="nucleotide sequence ID" value="XM_003680666.1"/>
</dbReference>
<evidence type="ECO:0000313" key="3">
    <source>
        <dbReference type="EMBL" id="CCE91503.1"/>
    </source>
</evidence>
<dbReference type="HOGENOM" id="CLU_037652_2_0_1"/>
<sequence length="284" mass="32891">MAQQIPFSVKLKTCLKMCIQRLRFAQEKQQALAKQDRREVAKLLADGKEQKAHYRVESLISDDIHIELLELLELYCELLHARVSILNNIQNEEALITEHMNDGINEAVRSIVFATLHCPEVKELTQMRDLMTLKFGTEFLTVIIEDQVGVPEKVLKKCSPELPSQELVTLYLKEIARTYSVRFSELEDEEEAEEETSEEVEESGDIYDDKKESKKPIVAVDNDEKFTEDGEHPISVRKPRKNSETVDNDLKIPKAIRKDVKVMHKKVEEDDLDELKKRFAALRR</sequence>
<protein>
    <recommendedName>
        <fullName evidence="5">Vacuolar protein sorting-associated protein IST1</fullName>
    </recommendedName>
</protein>
<dbReference type="GO" id="GO:0042030">
    <property type="term" value="F:ATPase inhibitor activity"/>
    <property type="evidence" value="ECO:0007669"/>
    <property type="project" value="EnsemblFungi"/>
</dbReference>
<dbReference type="FunFam" id="1.20.1260.60:FF:000002">
    <property type="entry name" value="Vacuolar protein sorting-associated protein IST1"/>
    <property type="match status" value="1"/>
</dbReference>
<dbReference type="eggNOG" id="KOG2027">
    <property type="taxonomic scope" value="Eukaryota"/>
</dbReference>
<dbReference type="PANTHER" id="PTHR12161">
    <property type="entry name" value="IST1 FAMILY MEMBER"/>
    <property type="match status" value="1"/>
</dbReference>
<dbReference type="OrthoDB" id="29853at2759"/>
<dbReference type="InParanoid" id="G8ZQL6"/>
<accession>G8ZQL6</accession>
<reference evidence="3 4" key="1">
    <citation type="journal article" date="2011" name="Proc. Natl. Acad. Sci. U.S.A.">
        <title>Evolutionary erosion of yeast sex chromosomes by mating-type switching accidents.</title>
        <authorList>
            <person name="Gordon J.L."/>
            <person name="Armisen D."/>
            <person name="Proux-Wera E."/>
            <person name="Oheigeartaigh S.S."/>
            <person name="Byrne K.P."/>
            <person name="Wolfe K.H."/>
        </authorList>
    </citation>
    <scope>NUCLEOTIDE SEQUENCE [LARGE SCALE GENOMIC DNA]</scope>
    <source>
        <strain evidence="4">ATCC 10662 / CBS 1146 / NBRC 0425 / NCYC 2629 / NRRL Y-866</strain>
    </source>
</reference>
<feature type="compositionally biased region" description="Basic and acidic residues" evidence="2">
    <location>
        <begin position="222"/>
        <end position="234"/>
    </location>
</feature>
<dbReference type="FunCoup" id="G8ZQL6">
    <property type="interactions" value="823"/>
</dbReference>
<organism evidence="3 4">
    <name type="scientific">Torulaspora delbrueckii</name>
    <name type="common">Yeast</name>
    <name type="synonym">Candida colliculosa</name>
    <dbReference type="NCBI Taxonomy" id="4950"/>
    <lineage>
        <taxon>Eukaryota</taxon>
        <taxon>Fungi</taxon>
        <taxon>Dikarya</taxon>
        <taxon>Ascomycota</taxon>
        <taxon>Saccharomycotina</taxon>
        <taxon>Saccharomycetes</taxon>
        <taxon>Saccharomycetales</taxon>
        <taxon>Saccharomycetaceae</taxon>
        <taxon>Torulaspora</taxon>
    </lineage>
</organism>
<dbReference type="GO" id="GO:0005768">
    <property type="term" value="C:endosome"/>
    <property type="evidence" value="ECO:0007669"/>
    <property type="project" value="EnsemblFungi"/>
</dbReference>
<comment type="similarity">
    <text evidence="1">Belongs to the IST1 family.</text>
</comment>
<feature type="compositionally biased region" description="Acidic residues" evidence="2">
    <location>
        <begin position="186"/>
        <end position="206"/>
    </location>
</feature>
<keyword evidence="4" id="KW-1185">Reference proteome</keyword>
<dbReference type="PANTHER" id="PTHR12161:SF5">
    <property type="entry name" value="IST1 HOMOLOG"/>
    <property type="match status" value="1"/>
</dbReference>
<dbReference type="Proteomes" id="UP000005627">
    <property type="component" value="Chromosome 3"/>
</dbReference>
<dbReference type="STRING" id="1076872.G8ZQL6"/>
<dbReference type="InterPro" id="IPR005061">
    <property type="entry name" value="Ist1"/>
</dbReference>
<dbReference type="AlphaFoldDB" id="G8ZQL6"/>
<evidence type="ECO:0008006" key="5">
    <source>
        <dbReference type="Google" id="ProtNLM"/>
    </source>
</evidence>
<evidence type="ECO:0000256" key="2">
    <source>
        <dbReference type="SAM" id="MobiDB-lite"/>
    </source>
</evidence>
<dbReference type="GO" id="GO:0099638">
    <property type="term" value="P:endosome to plasma membrane protein transport"/>
    <property type="evidence" value="ECO:0007669"/>
    <property type="project" value="EnsemblFungi"/>
</dbReference>
<dbReference type="InterPro" id="IPR042277">
    <property type="entry name" value="IST1-like"/>
</dbReference>
<evidence type="ECO:0000313" key="4">
    <source>
        <dbReference type="Proteomes" id="UP000005627"/>
    </source>
</evidence>
<gene>
    <name evidence="3" type="primary">TDEL0C06140</name>
    <name evidence="3" type="ORF">TDEL_0C06140</name>
</gene>
<feature type="region of interest" description="Disordered" evidence="2">
    <location>
        <begin position="184"/>
        <end position="249"/>
    </location>
</feature>
<dbReference type="GeneID" id="11501921"/>